<feature type="coiled-coil region" evidence="1">
    <location>
        <begin position="25"/>
        <end position="52"/>
    </location>
</feature>
<dbReference type="Proteomes" id="UP000432715">
    <property type="component" value="Unassembled WGS sequence"/>
</dbReference>
<evidence type="ECO:0000256" key="1">
    <source>
        <dbReference type="SAM" id="Coils"/>
    </source>
</evidence>
<evidence type="ECO:0000313" key="2">
    <source>
        <dbReference type="EMBL" id="KAB3535386.1"/>
    </source>
</evidence>
<proteinExistence type="predicted"/>
<name>A0A6I0FA08_9FIRM</name>
<reference evidence="2 3" key="1">
    <citation type="submission" date="2019-10" db="EMBL/GenBank/DDBJ databases">
        <title>Alkaliphilus serpentinus sp. nov. and Alkaliphilus pronyensis sp. nov., two novel anaerobic alkaliphilic species isolated from the serpentinized-hosted hydrothermal field of the Prony Bay (New Caledonia).</title>
        <authorList>
            <person name="Postec A."/>
        </authorList>
    </citation>
    <scope>NUCLEOTIDE SEQUENCE [LARGE SCALE GENOMIC DNA]</scope>
    <source>
        <strain evidence="2 3">LacV</strain>
    </source>
</reference>
<organism evidence="2 3">
    <name type="scientific">Alkaliphilus pronyensis</name>
    <dbReference type="NCBI Taxonomy" id="1482732"/>
    <lineage>
        <taxon>Bacteria</taxon>
        <taxon>Bacillati</taxon>
        <taxon>Bacillota</taxon>
        <taxon>Clostridia</taxon>
        <taxon>Peptostreptococcales</taxon>
        <taxon>Natronincolaceae</taxon>
        <taxon>Alkaliphilus</taxon>
    </lineage>
</organism>
<keyword evidence="1" id="KW-0175">Coiled coil</keyword>
<keyword evidence="3" id="KW-1185">Reference proteome</keyword>
<dbReference type="AlphaFoldDB" id="A0A6I0FA08"/>
<sequence length="59" mass="6997">MRKIILIMLIMFTLVGCSKNTISNNESNYEEISSLKEQMAEKDKEIQRLINCWRIESFI</sequence>
<comment type="caution">
    <text evidence="2">The sequence shown here is derived from an EMBL/GenBank/DDBJ whole genome shotgun (WGS) entry which is preliminary data.</text>
</comment>
<dbReference type="RefSeq" id="WP_151860751.1">
    <property type="nucleotide sequence ID" value="NZ_WBZC01000019.1"/>
</dbReference>
<evidence type="ECO:0000313" key="3">
    <source>
        <dbReference type="Proteomes" id="UP000432715"/>
    </source>
</evidence>
<dbReference type="PROSITE" id="PS51257">
    <property type="entry name" value="PROKAR_LIPOPROTEIN"/>
    <property type="match status" value="1"/>
</dbReference>
<dbReference type="EMBL" id="WBZC01000019">
    <property type="protein sequence ID" value="KAB3535386.1"/>
    <property type="molecule type" value="Genomic_DNA"/>
</dbReference>
<accession>A0A6I0FA08</accession>
<gene>
    <name evidence="2" type="ORF">F8154_06260</name>
</gene>
<protein>
    <submittedName>
        <fullName evidence="2">Uncharacterized protein</fullName>
    </submittedName>
</protein>